<dbReference type="PROSITE" id="PS51257">
    <property type="entry name" value="PROKAR_LIPOPROTEIN"/>
    <property type="match status" value="1"/>
</dbReference>
<dbReference type="EMBL" id="BMIK01000001">
    <property type="protein sequence ID" value="GGC16913.1"/>
    <property type="molecule type" value="Genomic_DNA"/>
</dbReference>
<feature type="chain" id="PRO_5046969236" evidence="1">
    <location>
        <begin position="22"/>
        <end position="486"/>
    </location>
</feature>
<dbReference type="RefSeq" id="WP_188747190.1">
    <property type="nucleotide sequence ID" value="NZ_BMIK01000001.1"/>
</dbReference>
<sequence>MQKYSLLLVPLVHLSFGTFTACSQKPAAKETVVESSMRYLENDRIKLGIDLSLGGAVTFLSDRENGGQNMINSHDWGRQIQLSYYSGPWPYVGPNGETPTPEWAGLGWNPIQSGDAGGHRSQVIDFEKYGDNVLFVRAIPMQWPHKTGVAGECEFECLYTLTDNVITLEATIVNHRSDTTQYQACSQEMPAVYTNGPWYKLVTYLGDQPFTDQPTTVVVDKSDNKGWPWVHFYTPENWVALLDDKGYGIGVFQPEVMTFNGGFHPNDSHKGFGGEKDVQTGHTAPIGKQILDHNIKWTYTTSLILGTESDIRGYAKANRKVEPQPEWNFQQSRQNWYYEGDITDSGFPVQDGLHINFKENTSLVSPVTFWKAAETPYLEIEGEITSANPELSLTIEIQPVGKSDLTDWLNWSEGDKNIAKENQQKSGDFPKAVSFQIQQPISADGSNRIYRIYLGDSANYQGAMKNLKITFSKEGQAKIKRIKLGS</sequence>
<organism evidence="2 3">
    <name type="scientific">Parapedobacter defluvii</name>
    <dbReference type="NCBI Taxonomy" id="2045106"/>
    <lineage>
        <taxon>Bacteria</taxon>
        <taxon>Pseudomonadati</taxon>
        <taxon>Bacteroidota</taxon>
        <taxon>Sphingobacteriia</taxon>
        <taxon>Sphingobacteriales</taxon>
        <taxon>Sphingobacteriaceae</taxon>
        <taxon>Parapedobacter</taxon>
    </lineage>
</organism>
<evidence type="ECO:0000256" key="1">
    <source>
        <dbReference type="SAM" id="SignalP"/>
    </source>
</evidence>
<proteinExistence type="predicted"/>
<name>A0ABQ1L5K3_9SPHI</name>
<keyword evidence="3" id="KW-1185">Reference proteome</keyword>
<comment type="caution">
    <text evidence="2">The sequence shown here is derived from an EMBL/GenBank/DDBJ whole genome shotgun (WGS) entry which is preliminary data.</text>
</comment>
<protein>
    <submittedName>
        <fullName evidence="2">Uncharacterized protein</fullName>
    </submittedName>
</protein>
<feature type="signal peptide" evidence="1">
    <location>
        <begin position="1"/>
        <end position="21"/>
    </location>
</feature>
<keyword evidence="1" id="KW-0732">Signal</keyword>
<gene>
    <name evidence="2" type="ORF">GCM10011386_05910</name>
</gene>
<evidence type="ECO:0000313" key="3">
    <source>
        <dbReference type="Proteomes" id="UP000597338"/>
    </source>
</evidence>
<accession>A0ABQ1L5K3</accession>
<reference evidence="3" key="1">
    <citation type="journal article" date="2019" name="Int. J. Syst. Evol. Microbiol.">
        <title>The Global Catalogue of Microorganisms (GCM) 10K type strain sequencing project: providing services to taxonomists for standard genome sequencing and annotation.</title>
        <authorList>
            <consortium name="The Broad Institute Genomics Platform"/>
            <consortium name="The Broad Institute Genome Sequencing Center for Infectious Disease"/>
            <person name="Wu L."/>
            <person name="Ma J."/>
        </authorList>
    </citation>
    <scope>NUCLEOTIDE SEQUENCE [LARGE SCALE GENOMIC DNA]</scope>
    <source>
        <strain evidence="3">CGMCC 1.15342</strain>
    </source>
</reference>
<dbReference type="Proteomes" id="UP000597338">
    <property type="component" value="Unassembled WGS sequence"/>
</dbReference>
<evidence type="ECO:0000313" key="2">
    <source>
        <dbReference type="EMBL" id="GGC16913.1"/>
    </source>
</evidence>